<dbReference type="Proteomes" id="UP001596915">
    <property type="component" value="Unassembled WGS sequence"/>
</dbReference>
<feature type="compositionally biased region" description="Basic and acidic residues" evidence="1">
    <location>
        <begin position="39"/>
        <end position="51"/>
    </location>
</feature>
<protein>
    <submittedName>
        <fullName evidence="2">Uncharacterized protein</fullName>
    </submittedName>
</protein>
<name>A0ABW2WTH8_9ACTN</name>
<keyword evidence="3" id="KW-1185">Reference proteome</keyword>
<organism evidence="2 3">
    <name type="scientific">Streptomyces sanglieri</name>
    <dbReference type="NCBI Taxonomy" id="193460"/>
    <lineage>
        <taxon>Bacteria</taxon>
        <taxon>Bacillati</taxon>
        <taxon>Actinomycetota</taxon>
        <taxon>Actinomycetes</taxon>
        <taxon>Kitasatosporales</taxon>
        <taxon>Streptomycetaceae</taxon>
        <taxon>Streptomyces</taxon>
    </lineage>
</organism>
<dbReference type="EMBL" id="JBHTGL010000008">
    <property type="protein sequence ID" value="MFD0624782.1"/>
    <property type="molecule type" value="Genomic_DNA"/>
</dbReference>
<accession>A0ABW2WTH8</accession>
<evidence type="ECO:0000313" key="3">
    <source>
        <dbReference type="Proteomes" id="UP001596915"/>
    </source>
</evidence>
<dbReference type="RefSeq" id="WP_317868232.1">
    <property type="nucleotide sequence ID" value="NZ_JASKYU010000554.1"/>
</dbReference>
<proteinExistence type="predicted"/>
<comment type="caution">
    <text evidence="2">The sequence shown here is derived from an EMBL/GenBank/DDBJ whole genome shotgun (WGS) entry which is preliminary data.</text>
</comment>
<feature type="region of interest" description="Disordered" evidence="1">
    <location>
        <begin position="30"/>
        <end position="57"/>
    </location>
</feature>
<evidence type="ECO:0000313" key="2">
    <source>
        <dbReference type="EMBL" id="MFD0624782.1"/>
    </source>
</evidence>
<evidence type="ECO:0000256" key="1">
    <source>
        <dbReference type="SAM" id="MobiDB-lite"/>
    </source>
</evidence>
<gene>
    <name evidence="2" type="ORF">ACFQ2K_20580</name>
</gene>
<sequence length="57" mass="6723">MYAYRLHELHAAELRRRAEQDRLVREALRARRAARRSGHKEAEGPVSTDRKRFVHAA</sequence>
<reference evidence="3" key="1">
    <citation type="journal article" date="2019" name="Int. J. Syst. Evol. Microbiol.">
        <title>The Global Catalogue of Microorganisms (GCM) 10K type strain sequencing project: providing services to taxonomists for standard genome sequencing and annotation.</title>
        <authorList>
            <consortium name="The Broad Institute Genomics Platform"/>
            <consortium name="The Broad Institute Genome Sequencing Center for Infectious Disease"/>
            <person name="Wu L."/>
            <person name="Ma J."/>
        </authorList>
    </citation>
    <scope>NUCLEOTIDE SEQUENCE [LARGE SCALE GENOMIC DNA]</scope>
    <source>
        <strain evidence="3">JCM 12607</strain>
    </source>
</reference>